<evidence type="ECO:0000313" key="2">
    <source>
        <dbReference type="Proteomes" id="UP001148737"/>
    </source>
</evidence>
<dbReference type="EMBL" id="JANAKD010000094">
    <property type="protein sequence ID" value="KAJ3497721.1"/>
    <property type="molecule type" value="Genomic_DNA"/>
</dbReference>
<dbReference type="Proteomes" id="UP001148737">
    <property type="component" value="Unassembled WGS sequence"/>
</dbReference>
<sequence>MELNAEHALTSDRDLLVDAPASSEYPDLNYTDSLWHTEDQAVKLDNEGSSFNGEYLLDLDLDFPNLFYPSSQSSGSCENINTIFPTCSSSALSPKTTESLAMELTKEDGYGDGMVGRDINQGIAEDDAAMQFLIHDTSSGDSQYENSPFSDDLNVATFCVTDVMHGLTEEAGPPSGNASANSSVAKVVLLVEDCDADTVKSLIDLTRRLHGKAKMTITV</sequence>
<gene>
    <name evidence="1" type="ORF">NLG97_g1683</name>
</gene>
<name>A0ACC1R4X9_9HYPO</name>
<accession>A0ACC1R4X9</accession>
<evidence type="ECO:0000313" key="1">
    <source>
        <dbReference type="EMBL" id="KAJ3497721.1"/>
    </source>
</evidence>
<organism evidence="1 2">
    <name type="scientific">Lecanicillium saksenae</name>
    <dbReference type="NCBI Taxonomy" id="468837"/>
    <lineage>
        <taxon>Eukaryota</taxon>
        <taxon>Fungi</taxon>
        <taxon>Dikarya</taxon>
        <taxon>Ascomycota</taxon>
        <taxon>Pezizomycotina</taxon>
        <taxon>Sordariomycetes</taxon>
        <taxon>Hypocreomycetidae</taxon>
        <taxon>Hypocreales</taxon>
        <taxon>Cordycipitaceae</taxon>
        <taxon>Lecanicillium</taxon>
    </lineage>
</organism>
<reference evidence="1" key="1">
    <citation type="submission" date="2022-07" db="EMBL/GenBank/DDBJ databases">
        <title>Genome Sequence of Lecanicillium saksenae.</title>
        <authorList>
            <person name="Buettner E."/>
        </authorList>
    </citation>
    <scope>NUCLEOTIDE SEQUENCE</scope>
    <source>
        <strain evidence="1">VT-O1</strain>
    </source>
</reference>
<comment type="caution">
    <text evidence="1">The sequence shown here is derived from an EMBL/GenBank/DDBJ whole genome shotgun (WGS) entry which is preliminary data.</text>
</comment>
<proteinExistence type="predicted"/>
<protein>
    <submittedName>
        <fullName evidence="1">Uncharacterized protein</fullName>
    </submittedName>
</protein>
<keyword evidence="2" id="KW-1185">Reference proteome</keyword>